<dbReference type="Gene3D" id="3.50.50.60">
    <property type="entry name" value="FAD/NAD(P)-binding domain"/>
    <property type="match status" value="2"/>
</dbReference>
<feature type="domain" description="FAD/NAD(P)-binding" evidence="3">
    <location>
        <begin position="2"/>
        <end position="276"/>
    </location>
</feature>
<dbReference type="SUPFAM" id="SSF51905">
    <property type="entry name" value="FAD/NAD(P)-binding domain"/>
    <property type="match status" value="1"/>
</dbReference>
<dbReference type="PANTHER" id="PTHR48105">
    <property type="entry name" value="THIOREDOXIN REDUCTASE 1-RELATED-RELATED"/>
    <property type="match status" value="1"/>
</dbReference>
<reference evidence="4 5" key="1">
    <citation type="journal article" date="2016" name="Appl. Environ. Microbiol.">
        <title>Function and Phylogeny of Bacterial Butyryl Coenzyme A:Acetate Transferases and Their Diversity in the Proximal Colon of Swine.</title>
        <authorList>
            <person name="Trachsel J."/>
            <person name="Bayles D.O."/>
            <person name="Looft T."/>
            <person name="Levine U.Y."/>
            <person name="Allen H.K."/>
        </authorList>
    </citation>
    <scope>NUCLEOTIDE SEQUENCE [LARGE SCALE GENOMIC DNA]</scope>
    <source>
        <strain evidence="4 5">35-6-1</strain>
    </source>
</reference>
<evidence type="ECO:0000313" key="5">
    <source>
        <dbReference type="Proteomes" id="UP000187166"/>
    </source>
</evidence>
<accession>A0A1U7LXT9</accession>
<keyword evidence="2" id="KW-0560">Oxidoreductase</keyword>
<keyword evidence="5" id="KW-1185">Reference proteome</keyword>
<dbReference type="InterPro" id="IPR050097">
    <property type="entry name" value="Ferredoxin-NADP_redctase_2"/>
</dbReference>
<keyword evidence="1" id="KW-0285">Flavoprotein</keyword>
<dbReference type="GO" id="GO:0016491">
    <property type="term" value="F:oxidoreductase activity"/>
    <property type="evidence" value="ECO:0007669"/>
    <property type="project" value="UniProtKB-KW"/>
</dbReference>
<name>A0A1U7LXT9_9FIRM</name>
<dbReference type="PRINTS" id="PR00368">
    <property type="entry name" value="FADPNR"/>
</dbReference>
<dbReference type="AlphaFoldDB" id="A0A1U7LXT9"/>
<dbReference type="InterPro" id="IPR036188">
    <property type="entry name" value="FAD/NAD-bd_sf"/>
</dbReference>
<evidence type="ECO:0000259" key="3">
    <source>
        <dbReference type="Pfam" id="PF07992"/>
    </source>
</evidence>
<dbReference type="Proteomes" id="UP000187166">
    <property type="component" value="Unassembled WGS sequence"/>
</dbReference>
<sequence length="288" mass="31735">MKDIIIIGAGPSGVSAALYAKARGKDILILEKEQIGGIIGHVSKVSHYASVDKNETGESFRKKLEAQLKYSNIEVVYEKAISIKKETDKFIIVTDKDTYEAKKVIYAAGSKLKELEVDEIKSYHWPFGKEDLLKDKLVIINGGSDGAAKEGLYISKFAREVHIVQDKDKLLCIDEFKKKIEDSSNIIVHTSEKIVSKVSNSEIKLSSGKTIKDKDEILVFVQIGQSGNSDILKNLENFDLENSFVKTDIESTIDGLFFAGDIRVKSVRQVSTAVCDGTIAGIKASQSL</sequence>
<dbReference type="EMBL" id="MJIH01000001">
    <property type="protein sequence ID" value="OLR64235.1"/>
    <property type="molecule type" value="Genomic_DNA"/>
</dbReference>
<organism evidence="4 5">
    <name type="scientific">Peptoniphilus porci</name>
    <dbReference type="NCBI Taxonomy" id="2652280"/>
    <lineage>
        <taxon>Bacteria</taxon>
        <taxon>Bacillati</taxon>
        <taxon>Bacillota</taxon>
        <taxon>Tissierellia</taxon>
        <taxon>Tissierellales</taxon>
        <taxon>Peptoniphilaceae</taxon>
        <taxon>Peptoniphilus</taxon>
    </lineage>
</organism>
<gene>
    <name evidence="4" type="ORF">BIV18_01070</name>
</gene>
<proteinExistence type="predicted"/>
<dbReference type="STRING" id="1465756.BIV18_01070"/>
<dbReference type="InterPro" id="IPR023753">
    <property type="entry name" value="FAD/NAD-binding_dom"/>
</dbReference>
<evidence type="ECO:0000313" key="4">
    <source>
        <dbReference type="EMBL" id="OLR64235.1"/>
    </source>
</evidence>
<protein>
    <submittedName>
        <fullName evidence="4">Thioredoxin-disulfide reductase</fullName>
    </submittedName>
</protein>
<dbReference type="PRINTS" id="PR00469">
    <property type="entry name" value="PNDRDTASEII"/>
</dbReference>
<evidence type="ECO:0000256" key="1">
    <source>
        <dbReference type="ARBA" id="ARBA00022630"/>
    </source>
</evidence>
<dbReference type="Pfam" id="PF07992">
    <property type="entry name" value="Pyr_redox_2"/>
    <property type="match status" value="1"/>
</dbReference>
<comment type="caution">
    <text evidence="4">The sequence shown here is derived from an EMBL/GenBank/DDBJ whole genome shotgun (WGS) entry which is preliminary data.</text>
</comment>
<evidence type="ECO:0000256" key="2">
    <source>
        <dbReference type="ARBA" id="ARBA00023002"/>
    </source>
</evidence>